<evidence type="ECO:0000313" key="2">
    <source>
        <dbReference type="EMBL" id="VEH85145.1"/>
    </source>
</evidence>
<dbReference type="KEGG" id="ladl:NCTC12735_00768"/>
<dbReference type="STRING" id="45056.Lade_0317"/>
<organism evidence="1 3">
    <name type="scientific">Legionella adelaidensis</name>
    <dbReference type="NCBI Taxonomy" id="45056"/>
    <lineage>
        <taxon>Bacteria</taxon>
        <taxon>Pseudomonadati</taxon>
        <taxon>Pseudomonadota</taxon>
        <taxon>Gammaproteobacteria</taxon>
        <taxon>Legionellales</taxon>
        <taxon>Legionellaceae</taxon>
        <taxon>Legionella</taxon>
    </lineage>
</organism>
<reference evidence="1 3" key="1">
    <citation type="submission" date="2015-11" db="EMBL/GenBank/DDBJ databases">
        <title>Identification of large and diverse effector repertoires of 38 Legionella species.</title>
        <authorList>
            <person name="Burstein D."/>
            <person name="Amaro F."/>
            <person name="Zusman T."/>
            <person name="Lifshitz Z."/>
            <person name="Cohen O."/>
            <person name="Gilbert J.A."/>
            <person name="Pupko T."/>
            <person name="Shuman H.A."/>
            <person name="Segal G."/>
        </authorList>
    </citation>
    <scope>NUCLEOTIDE SEQUENCE [LARGE SCALE GENOMIC DNA]</scope>
    <source>
        <strain evidence="1 3">1762-AUS-E</strain>
    </source>
</reference>
<evidence type="ECO:0000313" key="4">
    <source>
        <dbReference type="Proteomes" id="UP000281170"/>
    </source>
</evidence>
<dbReference type="Proteomes" id="UP000054859">
    <property type="component" value="Unassembled WGS sequence"/>
</dbReference>
<sequence length="924" mass="104304">MPKPDNLNTLLSLLDGPINTNPDYFLFLLGTDTVFTPRPTAISGQKTSYDHGETLSYVAQVTTGLLNEGEAAETRVGEVLSYTSPSVDVLNGPTTLGREVGQRIAQAVFLVLCAVAEGKKNIHITGHSRGAVQSILLIHELNRIKHELEYGVKTLFEVLKGSPCAYTKSAIVAPLFKEINESPELRRRLLTRLQGIKVFPFLIDPVPGDPGSYLTWSDSRFFERLPCSNYELLICRDERTYCFTPIIPFGAQAKIIPGHHGTASGNLYNQQRTIVPKGNTATVQKLVIYKLLQFFSQTSEPLGAFKTQNVAVDHEHPQLDALTTSFLCQSSSERTITTLQFYDDVYKNDAAFKEFTKGGYPYLSLASAADGQRLVYFQRPHCVSMSEVSPAMKGEFVNTEHAMLYVHRFMDISEDAKPSVIVSQLVRSLQVIIRKIQNSAEDIDPRLSFLLENREVFKAFSNVLSIFVDTISRKYLRNHLSLSDKQDLLRVVSEPFEVLASADKERITNPDHKRIVAECEDILKNGIKNTTEMHFSQLKEELKETFQQLDLFLRSPEYFENVFTEFLQDLSREKNEHFDSIHAELSALPERTPQTVERAFITVLERVKGVQSGLPADTVQSFHDKIQLISNPLSKYLKAHQLNTEEYLQKLEQLYDMMTGLNSNLPLLSRLVQDHGINISPSALSLFVREIIYLGGRLLKEKGIDLRVKPDSIVEEGFFRLIKNHAIALGAPSPEMESLQTALSEEKERSGKFEQEICQLKKDLLTQKLLAEKELKSQEVLTNKLLPLTIRYYSYLEYQLAKNESDAINAAKIDHKLSLVAQLRDALLNPEQPLPSLRLMEFHNKLMEFNEDIRLHRDSSWIQFMKSCLGYLALVVTGILPGLIYAKVTGRSPLFFTKSCGQEFIEASQNSLDVAQRNQGVSVG</sequence>
<keyword evidence="2" id="KW-0614">Plasmid</keyword>
<proteinExistence type="predicted"/>
<reference evidence="2 4" key="2">
    <citation type="submission" date="2018-12" db="EMBL/GenBank/DDBJ databases">
        <authorList>
            <consortium name="Pathogen Informatics"/>
        </authorList>
    </citation>
    <scope>NUCLEOTIDE SEQUENCE [LARGE SCALE GENOMIC DNA]</scope>
    <source>
        <strain evidence="2 4">NCTC12735</strain>
        <plasmid evidence="4">11</plasmid>
    </source>
</reference>
<dbReference type="AlphaFoldDB" id="A0A0W0R3P2"/>
<geneLocation type="plasmid" evidence="2 4">
    <name>11</name>
</geneLocation>
<keyword evidence="3" id="KW-1185">Reference proteome</keyword>
<dbReference type="OrthoDB" id="5651329at2"/>
<dbReference type="PATRIC" id="fig|45056.6.peg.324"/>
<gene>
    <name evidence="1" type="ORF">Lade_0317</name>
    <name evidence="2" type="ORF">NCTC12735_00768</name>
</gene>
<evidence type="ECO:0000313" key="3">
    <source>
        <dbReference type="Proteomes" id="UP000054859"/>
    </source>
</evidence>
<accession>A0A0W0R3P2</accession>
<dbReference type="EMBL" id="LR134420">
    <property type="protein sequence ID" value="VEH85145.1"/>
    <property type="molecule type" value="Genomic_DNA"/>
</dbReference>
<name>A0A0W0R3P2_9GAMM</name>
<protein>
    <submittedName>
        <fullName evidence="1">Uncharacterized protein</fullName>
    </submittedName>
</protein>
<evidence type="ECO:0000313" key="1">
    <source>
        <dbReference type="EMBL" id="KTC65659.1"/>
    </source>
</evidence>
<dbReference type="Proteomes" id="UP000281170">
    <property type="component" value="Plasmid 11"/>
</dbReference>
<dbReference type="RefSeq" id="WP_058461400.1">
    <property type="nucleotide sequence ID" value="NZ_CAAAHS010000008.1"/>
</dbReference>
<dbReference type="EMBL" id="LNKA01000001">
    <property type="protein sequence ID" value="KTC65659.1"/>
    <property type="molecule type" value="Genomic_DNA"/>
</dbReference>